<feature type="chain" id="PRO_5024876181" evidence="1">
    <location>
        <begin position="22"/>
        <end position="187"/>
    </location>
</feature>
<name>A0A5N6XNB5_9EURO</name>
<dbReference type="Proteomes" id="UP000325558">
    <property type="component" value="Unassembled WGS sequence"/>
</dbReference>
<sequence length="187" mass="20443">MKFSISSVLLITAALFSIGNAALPNVPPACLEIPQILGQQPTKTMQYFNTQVCEKAQCAATINQYNQYFHDNILPQLIQNVNTKLSVSANEKALLNQFSTQILGVMQQSCAAEGNKPLCSNPGGLANYNACVYKATQPIVEQQANQLFNSAQLTEEKCQKVKQLLSDETAWSNTLSGYIDQFAATCK</sequence>
<feature type="signal peptide" evidence="1">
    <location>
        <begin position="1"/>
        <end position="21"/>
    </location>
</feature>
<dbReference type="AlphaFoldDB" id="A0A5N6XNB5"/>
<evidence type="ECO:0000256" key="1">
    <source>
        <dbReference type="SAM" id="SignalP"/>
    </source>
</evidence>
<dbReference type="OrthoDB" id="4301468at2759"/>
<protein>
    <submittedName>
        <fullName evidence="2">Uncharacterized protein</fullName>
    </submittedName>
</protein>
<proteinExistence type="predicted"/>
<organism evidence="2">
    <name type="scientific">Aspergillus arachidicola</name>
    <dbReference type="NCBI Taxonomy" id="656916"/>
    <lineage>
        <taxon>Eukaryota</taxon>
        <taxon>Fungi</taxon>
        <taxon>Dikarya</taxon>
        <taxon>Ascomycota</taxon>
        <taxon>Pezizomycotina</taxon>
        <taxon>Eurotiomycetes</taxon>
        <taxon>Eurotiomycetidae</taxon>
        <taxon>Eurotiales</taxon>
        <taxon>Aspergillaceae</taxon>
        <taxon>Aspergillus</taxon>
        <taxon>Aspergillus subgen. Circumdati</taxon>
    </lineage>
</organism>
<evidence type="ECO:0000313" key="2">
    <source>
        <dbReference type="EMBL" id="KAE8334734.1"/>
    </source>
</evidence>
<gene>
    <name evidence="2" type="ORF">BDV24DRAFT_169888</name>
</gene>
<keyword evidence="1" id="KW-0732">Signal</keyword>
<reference evidence="2" key="1">
    <citation type="submission" date="2019-04" db="EMBL/GenBank/DDBJ databases">
        <title>Friends and foes A comparative genomics study of 23 Aspergillus species from section Flavi.</title>
        <authorList>
            <consortium name="DOE Joint Genome Institute"/>
            <person name="Kjaerbolling I."/>
            <person name="Vesth T."/>
            <person name="Frisvad J.C."/>
            <person name="Nybo J.L."/>
            <person name="Theobald S."/>
            <person name="Kildgaard S."/>
            <person name="Isbrandt T."/>
            <person name="Kuo A."/>
            <person name="Sato A."/>
            <person name="Lyhne E.K."/>
            <person name="Kogle M.E."/>
            <person name="Wiebenga A."/>
            <person name="Kun R.S."/>
            <person name="Lubbers R.J."/>
            <person name="Makela M.R."/>
            <person name="Barry K."/>
            <person name="Chovatia M."/>
            <person name="Clum A."/>
            <person name="Daum C."/>
            <person name="Haridas S."/>
            <person name="He G."/>
            <person name="LaButti K."/>
            <person name="Lipzen A."/>
            <person name="Mondo S."/>
            <person name="Riley R."/>
            <person name="Salamov A."/>
            <person name="Simmons B.A."/>
            <person name="Magnuson J.K."/>
            <person name="Henrissat B."/>
            <person name="Mortensen U.H."/>
            <person name="Larsen T.O."/>
            <person name="Devries R.P."/>
            <person name="Grigoriev I.V."/>
            <person name="Machida M."/>
            <person name="Baker S.E."/>
            <person name="Andersen M.R."/>
        </authorList>
    </citation>
    <scope>NUCLEOTIDE SEQUENCE</scope>
    <source>
        <strain evidence="2">CBS 117612</strain>
    </source>
</reference>
<accession>A0A5N6XNB5</accession>
<dbReference type="EMBL" id="ML737249">
    <property type="protein sequence ID" value="KAE8334734.1"/>
    <property type="molecule type" value="Genomic_DNA"/>
</dbReference>